<dbReference type="AlphaFoldDB" id="A0AA36GT94"/>
<feature type="compositionally biased region" description="Pro residues" evidence="1">
    <location>
        <begin position="1"/>
        <end position="10"/>
    </location>
</feature>
<comment type="caution">
    <text evidence="2">The sequence shown here is derived from an EMBL/GenBank/DDBJ whole genome shotgun (WGS) entry which is preliminary data.</text>
</comment>
<name>A0AA36GT94_CYLNA</name>
<sequence length="135" mass="14555">MSAKGLPPPSASEGQSSAAGDGPIGGIKQAHADMVAWLYKPHGGAVDDQLKKIDAANVKREHIAYGVIGLVSLYLLFGEEAMFPCIIRCCHHSWKERNRSCKSLDSCLLSLEDCVLDFPIPSPDSRSSTDLQQSN</sequence>
<reference evidence="2" key="1">
    <citation type="submission" date="2023-07" db="EMBL/GenBank/DDBJ databases">
        <authorList>
            <consortium name="CYATHOMIX"/>
        </authorList>
    </citation>
    <scope>NUCLEOTIDE SEQUENCE</scope>
    <source>
        <strain evidence="2">N/A</strain>
    </source>
</reference>
<gene>
    <name evidence="2" type="ORF">CYNAS_LOCUS9729</name>
</gene>
<evidence type="ECO:0000313" key="2">
    <source>
        <dbReference type="EMBL" id="CAJ0597746.1"/>
    </source>
</evidence>
<proteinExistence type="predicted"/>
<keyword evidence="3" id="KW-1185">Reference proteome</keyword>
<dbReference type="EMBL" id="CATQJL010000223">
    <property type="protein sequence ID" value="CAJ0597746.1"/>
    <property type="molecule type" value="Genomic_DNA"/>
</dbReference>
<evidence type="ECO:0000313" key="3">
    <source>
        <dbReference type="Proteomes" id="UP001176961"/>
    </source>
</evidence>
<protein>
    <submittedName>
        <fullName evidence="2">Uncharacterized protein</fullName>
    </submittedName>
</protein>
<feature type="region of interest" description="Disordered" evidence="1">
    <location>
        <begin position="1"/>
        <end position="23"/>
    </location>
</feature>
<evidence type="ECO:0000256" key="1">
    <source>
        <dbReference type="SAM" id="MobiDB-lite"/>
    </source>
</evidence>
<accession>A0AA36GT94</accession>
<dbReference type="Proteomes" id="UP001176961">
    <property type="component" value="Unassembled WGS sequence"/>
</dbReference>
<organism evidence="2 3">
    <name type="scientific">Cylicocyclus nassatus</name>
    <name type="common">Nematode worm</name>
    <dbReference type="NCBI Taxonomy" id="53992"/>
    <lineage>
        <taxon>Eukaryota</taxon>
        <taxon>Metazoa</taxon>
        <taxon>Ecdysozoa</taxon>
        <taxon>Nematoda</taxon>
        <taxon>Chromadorea</taxon>
        <taxon>Rhabditida</taxon>
        <taxon>Rhabditina</taxon>
        <taxon>Rhabditomorpha</taxon>
        <taxon>Strongyloidea</taxon>
        <taxon>Strongylidae</taxon>
        <taxon>Cylicocyclus</taxon>
    </lineage>
</organism>